<dbReference type="OrthoDB" id="9772788at2"/>
<evidence type="ECO:0000256" key="7">
    <source>
        <dbReference type="ARBA" id="ARBA00023239"/>
    </source>
</evidence>
<reference evidence="10 11" key="1">
    <citation type="submission" date="2012-04" db="EMBL/GenBank/DDBJ databases">
        <title>The Genome Sequence of Bartonella koehlerae C-29.</title>
        <authorList>
            <consortium name="The Broad Institute Genome Sequencing Platform"/>
            <consortium name="The Broad Institute Genome Sequencing Center for Infectious Disease"/>
            <person name="Feldgarden M."/>
            <person name="Kirby J."/>
            <person name="Kosoy M."/>
            <person name="Birtles R."/>
            <person name="Probert W.S."/>
            <person name="Chiaraviglio L."/>
            <person name="Walker B."/>
            <person name="Young S.K."/>
            <person name="Zeng Q."/>
            <person name="Gargeya S."/>
            <person name="Fitzgerald M."/>
            <person name="Haas B."/>
            <person name="Abouelleil A."/>
            <person name="Alvarado L."/>
            <person name="Arachchi H.M."/>
            <person name="Berlin A.M."/>
            <person name="Chapman S.B."/>
            <person name="Goldberg J."/>
            <person name="Griggs A."/>
            <person name="Gujja S."/>
            <person name="Hansen M."/>
            <person name="Howarth C."/>
            <person name="Imamovic A."/>
            <person name="Larimer J."/>
            <person name="McCowen C."/>
            <person name="Montmayeur A."/>
            <person name="Murphy C."/>
            <person name="Neiman D."/>
            <person name="Pearson M."/>
            <person name="Priest M."/>
            <person name="Roberts A."/>
            <person name="Saif S."/>
            <person name="Shea T."/>
            <person name="Sisk P."/>
            <person name="Sykes S."/>
            <person name="Wortman J."/>
            <person name="Nusbaum C."/>
            <person name="Birren B."/>
        </authorList>
    </citation>
    <scope>NUCLEOTIDE SEQUENCE [LARGE SCALE GENOMIC DNA]</scope>
    <source>
        <strain evidence="10 11">C-29</strain>
    </source>
</reference>
<dbReference type="CDD" id="cd01288">
    <property type="entry name" value="FabZ"/>
    <property type="match status" value="1"/>
</dbReference>
<dbReference type="Gene3D" id="3.10.129.10">
    <property type="entry name" value="Hotdog Thioesterase"/>
    <property type="match status" value="1"/>
</dbReference>
<evidence type="ECO:0000256" key="3">
    <source>
        <dbReference type="ARBA" id="ARBA00022490"/>
    </source>
</evidence>
<dbReference type="SUPFAM" id="SSF54637">
    <property type="entry name" value="Thioesterase/thiol ester dehydrase-isomerase"/>
    <property type="match status" value="1"/>
</dbReference>
<evidence type="ECO:0000256" key="8">
    <source>
        <dbReference type="ARBA" id="ARBA00025049"/>
    </source>
</evidence>
<dbReference type="PANTHER" id="PTHR30272:SF1">
    <property type="entry name" value="3-HYDROXYACYL-[ACYL-CARRIER-PROTEIN] DEHYDRATASE"/>
    <property type="match status" value="1"/>
</dbReference>
<dbReference type="InterPro" id="IPR013114">
    <property type="entry name" value="FabA_FabZ"/>
</dbReference>
<dbReference type="NCBIfam" id="TIGR01750">
    <property type="entry name" value="fabZ"/>
    <property type="match status" value="1"/>
</dbReference>
<evidence type="ECO:0000256" key="5">
    <source>
        <dbReference type="ARBA" id="ARBA00022556"/>
    </source>
</evidence>
<keyword evidence="11" id="KW-1185">Reference proteome</keyword>
<dbReference type="Pfam" id="PF07977">
    <property type="entry name" value="FabA"/>
    <property type="match status" value="1"/>
</dbReference>
<dbReference type="HAMAP" id="MF_00406">
    <property type="entry name" value="FabZ"/>
    <property type="match status" value="1"/>
</dbReference>
<evidence type="ECO:0000256" key="6">
    <source>
        <dbReference type="ARBA" id="ARBA00023098"/>
    </source>
</evidence>
<organism evidence="10 11">
    <name type="scientific">Bartonella koehlerae C-29</name>
    <dbReference type="NCBI Taxonomy" id="1134510"/>
    <lineage>
        <taxon>Bacteria</taxon>
        <taxon>Pseudomonadati</taxon>
        <taxon>Pseudomonadota</taxon>
        <taxon>Alphaproteobacteria</taxon>
        <taxon>Hyphomicrobiales</taxon>
        <taxon>Bartonellaceae</taxon>
        <taxon>Bartonella</taxon>
    </lineage>
</organism>
<dbReference type="eggNOG" id="COG0764">
    <property type="taxonomic scope" value="Bacteria"/>
</dbReference>
<dbReference type="HOGENOM" id="CLU_078912_1_2_5"/>
<comment type="caution">
    <text evidence="10">The sequence shown here is derived from an EMBL/GenBank/DDBJ whole genome shotgun (WGS) entry which is preliminary data.</text>
</comment>
<evidence type="ECO:0000313" key="10">
    <source>
        <dbReference type="EMBL" id="KEC55568.1"/>
    </source>
</evidence>
<evidence type="ECO:0000313" key="11">
    <source>
        <dbReference type="Proteomes" id="UP000027015"/>
    </source>
</evidence>
<dbReference type="AlphaFoldDB" id="A0A067WFK5"/>
<dbReference type="GO" id="GO:0006633">
    <property type="term" value="P:fatty acid biosynthetic process"/>
    <property type="evidence" value="ECO:0007669"/>
    <property type="project" value="UniProtKB-UniRule"/>
</dbReference>
<dbReference type="GO" id="GO:0016020">
    <property type="term" value="C:membrane"/>
    <property type="evidence" value="ECO:0007669"/>
    <property type="project" value="GOC"/>
</dbReference>
<comment type="similarity">
    <text evidence="2 9">Belongs to the thioester dehydratase family. FabZ subfamily.</text>
</comment>
<comment type="subcellular location">
    <subcellularLocation>
        <location evidence="1 9">Cytoplasm</location>
    </subcellularLocation>
</comment>
<keyword evidence="3 9" id="KW-0963">Cytoplasm</keyword>
<dbReference type="Proteomes" id="UP000027015">
    <property type="component" value="Unassembled WGS sequence"/>
</dbReference>
<evidence type="ECO:0000256" key="1">
    <source>
        <dbReference type="ARBA" id="ARBA00004496"/>
    </source>
</evidence>
<dbReference type="GO" id="GO:0019171">
    <property type="term" value="F:(3R)-hydroxyacyl-[acyl-carrier-protein] dehydratase activity"/>
    <property type="evidence" value="ECO:0007669"/>
    <property type="project" value="UniProtKB-EC"/>
</dbReference>
<feature type="active site" evidence="9">
    <location>
        <position position="59"/>
    </location>
</feature>
<dbReference type="GO" id="GO:0005737">
    <property type="term" value="C:cytoplasm"/>
    <property type="evidence" value="ECO:0007669"/>
    <property type="project" value="UniProtKB-SubCell"/>
</dbReference>
<dbReference type="STRING" id="1134510.O9A_00848"/>
<name>A0A067WFK5_9HYPH</name>
<gene>
    <name evidence="9" type="primary">fabZ</name>
    <name evidence="10" type="ORF">O9A_00848</name>
</gene>
<dbReference type="NCBIfam" id="NF000582">
    <property type="entry name" value="PRK00006.1"/>
    <property type="match status" value="1"/>
</dbReference>
<dbReference type="InterPro" id="IPR029069">
    <property type="entry name" value="HotDog_dom_sf"/>
</dbReference>
<evidence type="ECO:0000256" key="2">
    <source>
        <dbReference type="ARBA" id="ARBA00009174"/>
    </source>
</evidence>
<keyword evidence="5 9" id="KW-0441">Lipid A biosynthesis</keyword>
<keyword evidence="4 9" id="KW-0444">Lipid biosynthesis</keyword>
<keyword evidence="6 9" id="KW-0443">Lipid metabolism</keyword>
<dbReference type="EC" id="4.2.1.59" evidence="9"/>
<dbReference type="EMBL" id="AHPL01000007">
    <property type="protein sequence ID" value="KEC55568.1"/>
    <property type="molecule type" value="Genomic_DNA"/>
</dbReference>
<comment type="function">
    <text evidence="8 9">Involved in unsaturated fatty acids biosynthesis. Catalyzes the dehydration of short chain beta-hydroxyacyl-ACPs and long chain saturated and unsaturated beta-hydroxyacyl-ACPs.</text>
</comment>
<evidence type="ECO:0000256" key="9">
    <source>
        <dbReference type="HAMAP-Rule" id="MF_00406"/>
    </source>
</evidence>
<dbReference type="PANTHER" id="PTHR30272">
    <property type="entry name" value="3-HYDROXYACYL-[ACYL-CARRIER-PROTEIN] DEHYDRATASE"/>
    <property type="match status" value="1"/>
</dbReference>
<evidence type="ECO:0000256" key="4">
    <source>
        <dbReference type="ARBA" id="ARBA00022516"/>
    </source>
</evidence>
<comment type="catalytic activity">
    <reaction evidence="9">
        <text>a (3R)-hydroxyacyl-[ACP] = a (2E)-enoyl-[ACP] + H2O</text>
        <dbReference type="Rhea" id="RHEA:13097"/>
        <dbReference type="Rhea" id="RHEA-COMP:9925"/>
        <dbReference type="Rhea" id="RHEA-COMP:9945"/>
        <dbReference type="ChEBI" id="CHEBI:15377"/>
        <dbReference type="ChEBI" id="CHEBI:78784"/>
        <dbReference type="ChEBI" id="CHEBI:78827"/>
        <dbReference type="EC" id="4.2.1.59"/>
    </reaction>
</comment>
<accession>A0A067WFK5</accession>
<dbReference type="RefSeq" id="WP_034459077.1">
    <property type="nucleotide sequence ID" value="NZ_CADEAH010000010.1"/>
</dbReference>
<dbReference type="FunFam" id="3.10.129.10:FF:000001">
    <property type="entry name" value="3-hydroxyacyl-[acyl-carrier-protein] dehydratase FabZ"/>
    <property type="match status" value="1"/>
</dbReference>
<protein>
    <recommendedName>
        <fullName evidence="9">3-hydroxyacyl-[acyl-carrier-protein] dehydratase FabZ</fullName>
        <ecNumber evidence="9">4.2.1.59</ecNumber>
    </recommendedName>
    <alternativeName>
        <fullName evidence="9">(3R)-hydroxymyristoyl-[acyl-carrier-protein] dehydratase</fullName>
        <shortName evidence="9">(3R)-hydroxymyristoyl-ACP dehydrase</shortName>
    </alternativeName>
    <alternativeName>
        <fullName evidence="9">Beta-hydroxyacyl-ACP dehydratase</fullName>
    </alternativeName>
</protein>
<dbReference type="InterPro" id="IPR010084">
    <property type="entry name" value="FabZ"/>
</dbReference>
<proteinExistence type="inferred from homology"/>
<sequence>MITTEETRSLEALDIEKLLSILPHRYPFLLIDRIVEIDGEQEAIGIKNITINEPHFVGHFPEKPVMPGVLILEAMAQTAGAISLLRLGNKQTKLVYLMTVDNAKFRKPVIPGDQLKIHVQLLKKRSGVRRFSCIAEVKSVRVAEAEIAAMILEKE</sequence>
<dbReference type="GO" id="GO:0009245">
    <property type="term" value="P:lipid A biosynthetic process"/>
    <property type="evidence" value="ECO:0007669"/>
    <property type="project" value="UniProtKB-UniRule"/>
</dbReference>
<dbReference type="PATRIC" id="fig|1134510.3.peg.970"/>
<keyword evidence="7 9" id="KW-0456">Lyase</keyword>